<name>X0YCF4_9ZZZZ</name>
<reference evidence="1" key="1">
    <citation type="journal article" date="2014" name="Front. Microbiol.">
        <title>High frequency of phylogenetically diverse reductive dehalogenase-homologous genes in deep subseafloor sedimentary metagenomes.</title>
        <authorList>
            <person name="Kawai M."/>
            <person name="Futagami T."/>
            <person name="Toyoda A."/>
            <person name="Takaki Y."/>
            <person name="Nishi S."/>
            <person name="Hori S."/>
            <person name="Arai W."/>
            <person name="Tsubouchi T."/>
            <person name="Morono Y."/>
            <person name="Uchiyama I."/>
            <person name="Ito T."/>
            <person name="Fujiyama A."/>
            <person name="Inagaki F."/>
            <person name="Takami H."/>
        </authorList>
    </citation>
    <scope>NUCLEOTIDE SEQUENCE</scope>
    <source>
        <strain evidence="1">Expedition CK06-06</strain>
    </source>
</reference>
<comment type="caution">
    <text evidence="1">The sequence shown here is derived from an EMBL/GenBank/DDBJ whole genome shotgun (WGS) entry which is preliminary data.</text>
</comment>
<protein>
    <submittedName>
        <fullName evidence="1">Uncharacterized protein</fullName>
    </submittedName>
</protein>
<sequence length="42" mass="4919">MKNIELVKMTTGLIYDDIYLSHRIGTHVESHERLIGIMDFLD</sequence>
<feature type="non-terminal residue" evidence="1">
    <location>
        <position position="42"/>
    </location>
</feature>
<proteinExistence type="predicted"/>
<dbReference type="EMBL" id="BARS01041645">
    <property type="protein sequence ID" value="GAG34506.1"/>
    <property type="molecule type" value="Genomic_DNA"/>
</dbReference>
<accession>X0YCF4</accession>
<dbReference type="AlphaFoldDB" id="X0YCF4"/>
<evidence type="ECO:0000313" key="1">
    <source>
        <dbReference type="EMBL" id="GAG34506.1"/>
    </source>
</evidence>
<gene>
    <name evidence="1" type="ORF">S01H1_63306</name>
</gene>
<organism evidence="1">
    <name type="scientific">marine sediment metagenome</name>
    <dbReference type="NCBI Taxonomy" id="412755"/>
    <lineage>
        <taxon>unclassified sequences</taxon>
        <taxon>metagenomes</taxon>
        <taxon>ecological metagenomes</taxon>
    </lineage>
</organism>